<accession>A0AAN9RM57</accession>
<name>A0AAN9RM57_PHACN</name>
<comment type="caution">
    <text evidence="1">The sequence shown here is derived from an EMBL/GenBank/DDBJ whole genome shotgun (WGS) entry which is preliminary data.</text>
</comment>
<sequence length="70" mass="7855">MALTFKPSSSCYLQSSLFSSRIPVSSTASSEKTTCSNSFRKVRNVMGKIGSWIKGFLNFEEKKRFCVFVS</sequence>
<dbReference type="Proteomes" id="UP001374584">
    <property type="component" value="Unassembled WGS sequence"/>
</dbReference>
<reference evidence="1 2" key="1">
    <citation type="submission" date="2024-01" db="EMBL/GenBank/DDBJ databases">
        <title>The genomes of 5 underutilized Papilionoideae crops provide insights into root nodulation and disease resistanc.</title>
        <authorList>
            <person name="Jiang F."/>
        </authorList>
    </citation>
    <scope>NUCLEOTIDE SEQUENCE [LARGE SCALE GENOMIC DNA]</scope>
    <source>
        <strain evidence="1">JINMINGXINNONG_FW02</strain>
        <tissue evidence="1">Leaves</tissue>
    </source>
</reference>
<evidence type="ECO:0000313" key="2">
    <source>
        <dbReference type="Proteomes" id="UP001374584"/>
    </source>
</evidence>
<evidence type="ECO:0000313" key="1">
    <source>
        <dbReference type="EMBL" id="KAK7381845.1"/>
    </source>
</evidence>
<keyword evidence="2" id="KW-1185">Reference proteome</keyword>
<proteinExistence type="predicted"/>
<gene>
    <name evidence="1" type="ORF">VNO80_00393</name>
</gene>
<organism evidence="1 2">
    <name type="scientific">Phaseolus coccineus</name>
    <name type="common">Scarlet runner bean</name>
    <name type="synonym">Phaseolus multiflorus</name>
    <dbReference type="NCBI Taxonomy" id="3886"/>
    <lineage>
        <taxon>Eukaryota</taxon>
        <taxon>Viridiplantae</taxon>
        <taxon>Streptophyta</taxon>
        <taxon>Embryophyta</taxon>
        <taxon>Tracheophyta</taxon>
        <taxon>Spermatophyta</taxon>
        <taxon>Magnoliopsida</taxon>
        <taxon>eudicotyledons</taxon>
        <taxon>Gunneridae</taxon>
        <taxon>Pentapetalae</taxon>
        <taxon>rosids</taxon>
        <taxon>fabids</taxon>
        <taxon>Fabales</taxon>
        <taxon>Fabaceae</taxon>
        <taxon>Papilionoideae</taxon>
        <taxon>50 kb inversion clade</taxon>
        <taxon>NPAAA clade</taxon>
        <taxon>indigoferoid/millettioid clade</taxon>
        <taxon>Phaseoleae</taxon>
        <taxon>Phaseolus</taxon>
    </lineage>
</organism>
<dbReference type="AlphaFoldDB" id="A0AAN9RM57"/>
<dbReference type="EMBL" id="JAYMYR010000001">
    <property type="protein sequence ID" value="KAK7381845.1"/>
    <property type="molecule type" value="Genomic_DNA"/>
</dbReference>
<protein>
    <submittedName>
        <fullName evidence="1">Uncharacterized protein</fullName>
    </submittedName>
</protein>